<reference evidence="1" key="1">
    <citation type="submission" date="2021-06" db="EMBL/GenBank/DDBJ databases">
        <authorList>
            <person name="Kallberg Y."/>
            <person name="Tangrot J."/>
            <person name="Rosling A."/>
        </authorList>
    </citation>
    <scope>NUCLEOTIDE SEQUENCE</scope>
    <source>
        <strain evidence="1">UK204</strain>
    </source>
</reference>
<feature type="non-terminal residue" evidence="1">
    <location>
        <position position="39"/>
    </location>
</feature>
<name>A0A9N9JEY8_9GLOM</name>
<proteinExistence type="predicted"/>
<accession>A0A9N9JEY8</accession>
<dbReference type="AlphaFoldDB" id="A0A9N9JEY8"/>
<comment type="caution">
    <text evidence="1">The sequence shown here is derived from an EMBL/GenBank/DDBJ whole genome shotgun (WGS) entry which is preliminary data.</text>
</comment>
<keyword evidence="2" id="KW-1185">Reference proteome</keyword>
<gene>
    <name evidence="1" type="ORF">FCALED_LOCUS17797</name>
</gene>
<dbReference type="EMBL" id="CAJVPQ010029726">
    <property type="protein sequence ID" value="CAG8775447.1"/>
    <property type="molecule type" value="Genomic_DNA"/>
</dbReference>
<organism evidence="1 2">
    <name type="scientific">Funneliformis caledonium</name>
    <dbReference type="NCBI Taxonomy" id="1117310"/>
    <lineage>
        <taxon>Eukaryota</taxon>
        <taxon>Fungi</taxon>
        <taxon>Fungi incertae sedis</taxon>
        <taxon>Mucoromycota</taxon>
        <taxon>Glomeromycotina</taxon>
        <taxon>Glomeromycetes</taxon>
        <taxon>Glomerales</taxon>
        <taxon>Glomeraceae</taxon>
        <taxon>Funneliformis</taxon>
    </lineage>
</organism>
<evidence type="ECO:0000313" key="2">
    <source>
        <dbReference type="Proteomes" id="UP000789570"/>
    </source>
</evidence>
<feature type="non-terminal residue" evidence="1">
    <location>
        <position position="1"/>
    </location>
</feature>
<evidence type="ECO:0000313" key="1">
    <source>
        <dbReference type="EMBL" id="CAG8775447.1"/>
    </source>
</evidence>
<sequence>YNGINYDPENLPMRSHTDHLQDIDAMENKGLRNKIQYKR</sequence>
<protein>
    <submittedName>
        <fullName evidence="1">8831_t:CDS:1</fullName>
    </submittedName>
</protein>
<dbReference type="Proteomes" id="UP000789570">
    <property type="component" value="Unassembled WGS sequence"/>
</dbReference>
<dbReference type="OrthoDB" id="2423760at2759"/>